<dbReference type="InterPro" id="IPR050710">
    <property type="entry name" value="Band7/mec-2_domain"/>
</dbReference>
<evidence type="ECO:0000256" key="1">
    <source>
        <dbReference type="SAM" id="Phobius"/>
    </source>
</evidence>
<dbReference type="InterPro" id="IPR001107">
    <property type="entry name" value="Band_7"/>
</dbReference>
<keyword evidence="1" id="KW-0812">Transmembrane</keyword>
<dbReference type="CDD" id="cd08829">
    <property type="entry name" value="SPFH_paraslipin"/>
    <property type="match status" value="1"/>
</dbReference>
<gene>
    <name evidence="3" type="ORF">Q8852_03505</name>
</gene>
<dbReference type="SUPFAM" id="SSF117892">
    <property type="entry name" value="Band 7/SPFH domain"/>
    <property type="match status" value="1"/>
</dbReference>
<dbReference type="EMBL" id="CP132191">
    <property type="protein sequence ID" value="WLP85360.1"/>
    <property type="molecule type" value="Genomic_DNA"/>
</dbReference>
<keyword evidence="1" id="KW-0472">Membrane</keyword>
<feature type="transmembrane region" description="Helical" evidence="1">
    <location>
        <begin position="6"/>
        <end position="28"/>
    </location>
</feature>
<keyword evidence="1" id="KW-1133">Transmembrane helix</keyword>
<reference evidence="3" key="1">
    <citation type="submission" date="2023-08" db="EMBL/GenBank/DDBJ databases">
        <title>Complete genome sequence of Mycoplasma seminis 2200.</title>
        <authorList>
            <person name="Spergser J."/>
        </authorList>
    </citation>
    <scope>NUCLEOTIDE SEQUENCE [LARGE SCALE GENOMIC DNA]</scope>
    <source>
        <strain evidence="3">2200</strain>
    </source>
</reference>
<protein>
    <submittedName>
        <fullName evidence="3">SPFH domain-containing protein</fullName>
    </submittedName>
</protein>
<proteinExistence type="predicted"/>
<evidence type="ECO:0000259" key="2">
    <source>
        <dbReference type="SMART" id="SM00244"/>
    </source>
</evidence>
<evidence type="ECO:0000313" key="4">
    <source>
        <dbReference type="Proteomes" id="UP001237011"/>
    </source>
</evidence>
<keyword evidence="4" id="KW-1185">Reference proteome</keyword>
<feature type="domain" description="Band 7" evidence="2">
    <location>
        <begin position="29"/>
        <end position="187"/>
    </location>
</feature>
<organism evidence="3 4">
    <name type="scientific">Mycoplasma seminis</name>
    <dbReference type="NCBI Taxonomy" id="512749"/>
    <lineage>
        <taxon>Bacteria</taxon>
        <taxon>Bacillati</taxon>
        <taxon>Mycoplasmatota</taxon>
        <taxon>Mollicutes</taxon>
        <taxon>Mycoplasmataceae</taxon>
        <taxon>Mycoplasma</taxon>
    </lineage>
</organism>
<name>A0ABY9H9U4_9MOLU</name>
<dbReference type="Pfam" id="PF01145">
    <property type="entry name" value="Band_7"/>
    <property type="match status" value="1"/>
</dbReference>
<sequence>MSVGTIIGIVFASIFGLIILIVLLVGLIKSIVIVSETNFVIVQRLGKYHKTLRKGLHFIIPYLDQCALKENFKEKVMDFPAQSVITKDNATIKVDTVIYLKIVDAELFAYGAERPWLAIENLTATTLRNLIGEIELDESLTSREIINAKLTKILDAASDPWGIKVNRIEIQDIIPPREVQEAMIRQMQAERNKRANILEAEGIRQSQILKAQGEKESTILRAEASKQQRILEAEAEKQKRILEAQGEKQAIELINSAGINEAFLRLKSIQEWSEIANGQATKIILPPNLADVASVVAAGTEVFKSTEKKTK</sequence>
<dbReference type="InterPro" id="IPR001972">
    <property type="entry name" value="Stomatin_HflK_fam"/>
</dbReference>
<dbReference type="PANTHER" id="PTHR43327:SF10">
    <property type="entry name" value="STOMATIN-LIKE PROTEIN 2, MITOCHONDRIAL"/>
    <property type="match status" value="1"/>
</dbReference>
<dbReference type="PANTHER" id="PTHR43327">
    <property type="entry name" value="STOMATIN-LIKE PROTEIN 2, MITOCHONDRIAL"/>
    <property type="match status" value="1"/>
</dbReference>
<dbReference type="SMART" id="SM00244">
    <property type="entry name" value="PHB"/>
    <property type="match status" value="1"/>
</dbReference>
<evidence type="ECO:0000313" key="3">
    <source>
        <dbReference type="EMBL" id="WLP85360.1"/>
    </source>
</evidence>
<dbReference type="PRINTS" id="PR00721">
    <property type="entry name" value="STOMATIN"/>
</dbReference>
<dbReference type="RefSeq" id="WP_305937796.1">
    <property type="nucleotide sequence ID" value="NZ_CP132191.1"/>
</dbReference>
<accession>A0ABY9H9U4</accession>
<dbReference type="InterPro" id="IPR036013">
    <property type="entry name" value="Band_7/SPFH_dom_sf"/>
</dbReference>
<dbReference type="Proteomes" id="UP001237011">
    <property type="component" value="Chromosome"/>
</dbReference>
<dbReference type="Gene3D" id="3.30.479.30">
    <property type="entry name" value="Band 7 domain"/>
    <property type="match status" value="1"/>
</dbReference>